<feature type="transmembrane region" description="Helical" evidence="6">
    <location>
        <begin position="243"/>
        <end position="263"/>
    </location>
</feature>
<proteinExistence type="inferred from homology"/>
<feature type="transmembrane region" description="Helical" evidence="6">
    <location>
        <begin position="18"/>
        <end position="37"/>
    </location>
</feature>
<dbReference type="Gene3D" id="1.20.1250.20">
    <property type="entry name" value="MFS general substrate transporter like domains"/>
    <property type="match status" value="1"/>
</dbReference>
<dbReference type="GO" id="GO:0016020">
    <property type="term" value="C:membrane"/>
    <property type="evidence" value="ECO:0007669"/>
    <property type="project" value="UniProtKB-SubCell"/>
</dbReference>
<comment type="similarity">
    <text evidence="5">Belongs to the major facilitator superfamily. Phosphate:H(+) symporter (TC 2.A.1.9) family.</text>
</comment>
<dbReference type="InterPro" id="IPR056555">
    <property type="entry name" value="NFD4_C"/>
</dbReference>
<keyword evidence="4 6" id="KW-0472">Membrane</keyword>
<evidence type="ECO:0000259" key="7">
    <source>
        <dbReference type="Pfam" id="PF06813"/>
    </source>
</evidence>
<evidence type="ECO:0000259" key="8">
    <source>
        <dbReference type="Pfam" id="PF23262"/>
    </source>
</evidence>
<evidence type="ECO:0000256" key="4">
    <source>
        <dbReference type="ARBA" id="ARBA00023136"/>
    </source>
</evidence>
<feature type="transmembrane region" description="Helical" evidence="6">
    <location>
        <begin position="325"/>
        <end position="343"/>
    </location>
</feature>
<dbReference type="InterPro" id="IPR036259">
    <property type="entry name" value="MFS_trans_sf"/>
</dbReference>
<evidence type="ECO:0000256" key="1">
    <source>
        <dbReference type="ARBA" id="ARBA00004141"/>
    </source>
</evidence>
<dbReference type="PANTHER" id="PTHR21576:SF145">
    <property type="entry name" value="MAJOR FACILITATOR SUPERFAMILY DOMAIN, MFS TRANSPORTER SUPERFAMILY"/>
    <property type="match status" value="1"/>
</dbReference>
<feature type="transmembrane region" description="Helical" evidence="6">
    <location>
        <begin position="67"/>
        <end position="91"/>
    </location>
</feature>
<feature type="transmembrane region" description="Helical" evidence="6">
    <location>
        <begin position="431"/>
        <end position="452"/>
    </location>
</feature>
<gene>
    <name evidence="9" type="ORF">CTI12_AA223600</name>
</gene>
<feature type="domain" description="NFD4 C-terminal" evidence="8">
    <location>
        <begin position="310"/>
        <end position="536"/>
    </location>
</feature>
<feature type="transmembrane region" description="Helical" evidence="6">
    <location>
        <begin position="401"/>
        <end position="419"/>
    </location>
</feature>
<evidence type="ECO:0000256" key="5">
    <source>
        <dbReference type="ARBA" id="ARBA00044504"/>
    </source>
</evidence>
<comment type="caution">
    <text evidence="9">The sequence shown here is derived from an EMBL/GenBank/DDBJ whole genome shotgun (WGS) entry which is preliminary data.</text>
</comment>
<evidence type="ECO:0000256" key="6">
    <source>
        <dbReference type="SAM" id="Phobius"/>
    </source>
</evidence>
<accession>A0A2U1NVI8</accession>
<organism evidence="9 10">
    <name type="scientific">Artemisia annua</name>
    <name type="common">Sweet wormwood</name>
    <dbReference type="NCBI Taxonomy" id="35608"/>
    <lineage>
        <taxon>Eukaryota</taxon>
        <taxon>Viridiplantae</taxon>
        <taxon>Streptophyta</taxon>
        <taxon>Embryophyta</taxon>
        <taxon>Tracheophyta</taxon>
        <taxon>Spermatophyta</taxon>
        <taxon>Magnoliopsida</taxon>
        <taxon>eudicotyledons</taxon>
        <taxon>Gunneridae</taxon>
        <taxon>Pentapetalae</taxon>
        <taxon>asterids</taxon>
        <taxon>campanulids</taxon>
        <taxon>Asterales</taxon>
        <taxon>Asteraceae</taxon>
        <taxon>Asteroideae</taxon>
        <taxon>Anthemideae</taxon>
        <taxon>Artemisiinae</taxon>
        <taxon>Artemisia</taxon>
    </lineage>
</organism>
<dbReference type="Pfam" id="PF23262">
    <property type="entry name" value="NFD4_C"/>
    <property type="match status" value="2"/>
</dbReference>
<evidence type="ECO:0000256" key="3">
    <source>
        <dbReference type="ARBA" id="ARBA00022989"/>
    </source>
</evidence>
<feature type="domain" description="Nodulin-like" evidence="7">
    <location>
        <begin position="17"/>
        <end position="259"/>
    </location>
</feature>
<feature type="transmembrane region" description="Helical" evidence="6">
    <location>
        <begin position="464"/>
        <end position="483"/>
    </location>
</feature>
<feature type="domain" description="NFD4 C-terminal" evidence="8">
    <location>
        <begin position="554"/>
        <end position="671"/>
    </location>
</feature>
<dbReference type="PANTHER" id="PTHR21576">
    <property type="entry name" value="UNCHARACTERIZED NODULIN-LIKE PROTEIN"/>
    <property type="match status" value="1"/>
</dbReference>
<dbReference type="AlphaFoldDB" id="A0A2U1NVI8"/>
<dbReference type="InterPro" id="IPR010658">
    <property type="entry name" value="Nodulin-like"/>
</dbReference>
<feature type="transmembrane region" description="Helical" evidence="6">
    <location>
        <begin position="177"/>
        <end position="200"/>
    </location>
</feature>
<dbReference type="Pfam" id="PF06813">
    <property type="entry name" value="Nodulin-like"/>
    <property type="match status" value="1"/>
</dbReference>
<feature type="transmembrane region" description="Helical" evidence="6">
    <location>
        <begin position="512"/>
        <end position="531"/>
    </location>
</feature>
<feature type="transmembrane region" description="Helical" evidence="6">
    <location>
        <begin position="220"/>
        <end position="237"/>
    </location>
</feature>
<dbReference type="EMBL" id="PKPP01002115">
    <property type="protein sequence ID" value="PWA77519.1"/>
    <property type="molecule type" value="Genomic_DNA"/>
</dbReference>
<evidence type="ECO:0000313" key="10">
    <source>
        <dbReference type="Proteomes" id="UP000245207"/>
    </source>
</evidence>
<feature type="transmembrane region" description="Helical" evidence="6">
    <location>
        <begin position="144"/>
        <end position="165"/>
    </location>
</feature>
<keyword evidence="2 6" id="KW-0812">Transmembrane</keyword>
<dbReference type="SUPFAM" id="SSF103473">
    <property type="entry name" value="MFS general substrate transporter"/>
    <property type="match status" value="2"/>
</dbReference>
<dbReference type="Proteomes" id="UP000245207">
    <property type="component" value="Unassembled WGS sequence"/>
</dbReference>
<sequence length="690" mass="76318">MGHADHTTATRHVEWRKWMVLVATIWIQAFTGTNFNFPSYSSELKYVLDITQVELNYLSMASDFGKLFGWCSGVLLLCFPTWVVVFMAAFLGLFGYGLQWLLVQRLVSLPYIMAFILCLSAGCSITWFNTVCFVLCIKNFPNNWPLAVSLSLSFNSITAPLYNLIATNITLNNKISTTSYLILNAFIPFITSIATLVPILQQPCPRNDLQINSKNDTHTFVTLYILAAVTGLYLFVLDTLSQNIFIVGALLLVLPFVVPKIIYGLKRVQNVEGPCYNLIEMNKYSDLSEERLSSIGAFNILLEKDRLMEIGEEHSASMLVARCDFWLYYIAYFCGGTIGLIYSNNLGQICQSLGYGLETEELVTIYSTCSFFGRLISAVPDLSSCFYTPQMNTKRYTTRTGWLALSLVPMPIAFLVLVLSDTKASLRAATGLIGISSGFIFSAAVSITSELFGSKSSGINHNILITNIPLGSLLYGVLGGVIYDNNIKSSKETVFVGGSRVCMGPKCYNETFRLWGCVSLLGLGSSFLLFARTRTAYQEYYRRKNLISDEIAFLSDTKASLRAATGLIGISSGFIFSAAVSITSELFGSKSSGINHNILITNIPLGSLLYGVLGGVIYDNNIKSSKETVFVGGSRVCMGPKCYNETFRLWGCVSLLGLGSSFLLFARTRTAYQEYYRRKNLISDEIACNL</sequence>
<comment type="subcellular location">
    <subcellularLocation>
        <location evidence="1">Membrane</location>
        <topology evidence="1">Multi-pass membrane protein</topology>
    </subcellularLocation>
</comment>
<protein>
    <submittedName>
        <fullName evidence="9">Nodulin-like, Major facilitator superfamily domain protein</fullName>
    </submittedName>
</protein>
<name>A0A2U1NVI8_ARTAN</name>
<feature type="transmembrane region" description="Helical" evidence="6">
    <location>
        <begin position="111"/>
        <end position="137"/>
    </location>
</feature>
<keyword evidence="10" id="KW-1185">Reference proteome</keyword>
<evidence type="ECO:0000313" key="9">
    <source>
        <dbReference type="EMBL" id="PWA77519.1"/>
    </source>
</evidence>
<keyword evidence="3 6" id="KW-1133">Transmembrane helix</keyword>
<reference evidence="9 10" key="1">
    <citation type="journal article" date="2018" name="Mol. Plant">
        <title>The genome of Artemisia annua provides insight into the evolution of Asteraceae family and artemisinin biosynthesis.</title>
        <authorList>
            <person name="Shen Q."/>
            <person name="Zhang L."/>
            <person name="Liao Z."/>
            <person name="Wang S."/>
            <person name="Yan T."/>
            <person name="Shi P."/>
            <person name="Liu M."/>
            <person name="Fu X."/>
            <person name="Pan Q."/>
            <person name="Wang Y."/>
            <person name="Lv Z."/>
            <person name="Lu X."/>
            <person name="Zhang F."/>
            <person name="Jiang W."/>
            <person name="Ma Y."/>
            <person name="Chen M."/>
            <person name="Hao X."/>
            <person name="Li L."/>
            <person name="Tang Y."/>
            <person name="Lv G."/>
            <person name="Zhou Y."/>
            <person name="Sun X."/>
            <person name="Brodelius P.E."/>
            <person name="Rose J.K.C."/>
            <person name="Tang K."/>
        </authorList>
    </citation>
    <scope>NUCLEOTIDE SEQUENCE [LARGE SCALE GENOMIC DNA]</scope>
    <source>
        <strain evidence="10">cv. Huhao1</strain>
        <tissue evidence="9">Leaf</tissue>
    </source>
</reference>
<feature type="transmembrane region" description="Helical" evidence="6">
    <location>
        <begin position="599"/>
        <end position="618"/>
    </location>
</feature>
<feature type="transmembrane region" description="Helical" evidence="6">
    <location>
        <begin position="647"/>
        <end position="666"/>
    </location>
</feature>
<dbReference type="OrthoDB" id="410267at2759"/>
<feature type="transmembrane region" description="Helical" evidence="6">
    <location>
        <begin position="563"/>
        <end position="587"/>
    </location>
</feature>
<evidence type="ECO:0000256" key="2">
    <source>
        <dbReference type="ARBA" id="ARBA00022692"/>
    </source>
</evidence>